<evidence type="ECO:0000313" key="1">
    <source>
        <dbReference type="EMBL" id="TYS67053.1"/>
    </source>
</evidence>
<dbReference type="AlphaFoldDB" id="A0A5D4SUL7"/>
<accession>A0A5D4SUL7</accession>
<name>A0A5D4SUL7_9BACI</name>
<comment type="caution">
    <text evidence="1">The sequence shown here is derived from an EMBL/GenBank/DDBJ whole genome shotgun (WGS) entry which is preliminary data.</text>
</comment>
<proteinExistence type="predicted"/>
<dbReference type="Proteomes" id="UP000322524">
    <property type="component" value="Unassembled WGS sequence"/>
</dbReference>
<protein>
    <submittedName>
        <fullName evidence="1">Phage gp6-like head-tail connector protein</fullName>
    </submittedName>
</protein>
<evidence type="ECO:0000313" key="2">
    <source>
        <dbReference type="Proteomes" id="UP000322524"/>
    </source>
</evidence>
<sequence length="101" mass="11644">MEISTELLKKFKDKMHITHSSEDDNLKELLSFSIVAIRGTCGDFEVEGTTDIDFRARELVFERTRYVYNDALEYFEDNFLSELTSLGLDIAFKAGDFDTTI</sequence>
<dbReference type="RefSeq" id="WP_148989195.1">
    <property type="nucleotide sequence ID" value="NZ_VTEV01000006.1"/>
</dbReference>
<gene>
    <name evidence="1" type="ORF">FZC76_16125</name>
</gene>
<dbReference type="OrthoDB" id="2236831at2"/>
<dbReference type="EMBL" id="VTEV01000006">
    <property type="protein sequence ID" value="TYS67053.1"/>
    <property type="molecule type" value="Genomic_DNA"/>
</dbReference>
<reference evidence="1 2" key="1">
    <citation type="submission" date="2019-08" db="EMBL/GenBank/DDBJ databases">
        <title>Bacillus genomes from the desert of Cuatro Cienegas, Coahuila.</title>
        <authorList>
            <person name="Olmedo-Alvarez G."/>
        </authorList>
    </citation>
    <scope>NUCLEOTIDE SEQUENCE [LARGE SCALE GENOMIC DNA]</scope>
    <source>
        <strain evidence="1 2">CH28_1T</strain>
    </source>
</reference>
<organism evidence="1 2">
    <name type="scientific">Sutcliffiella horikoshii</name>
    <dbReference type="NCBI Taxonomy" id="79883"/>
    <lineage>
        <taxon>Bacteria</taxon>
        <taxon>Bacillati</taxon>
        <taxon>Bacillota</taxon>
        <taxon>Bacilli</taxon>
        <taxon>Bacillales</taxon>
        <taxon>Bacillaceae</taxon>
        <taxon>Sutcliffiella</taxon>
    </lineage>
</organism>